<gene>
    <name evidence="1" type="ORF">METZ01_LOCUS153134</name>
</gene>
<organism evidence="1">
    <name type="scientific">marine metagenome</name>
    <dbReference type="NCBI Taxonomy" id="408172"/>
    <lineage>
        <taxon>unclassified sequences</taxon>
        <taxon>metagenomes</taxon>
        <taxon>ecological metagenomes</taxon>
    </lineage>
</organism>
<proteinExistence type="predicted"/>
<evidence type="ECO:0000313" key="1">
    <source>
        <dbReference type="EMBL" id="SVB00280.1"/>
    </source>
</evidence>
<protein>
    <submittedName>
        <fullName evidence="1">Uncharacterized protein</fullName>
    </submittedName>
</protein>
<dbReference type="EMBL" id="UINC01025177">
    <property type="protein sequence ID" value="SVB00280.1"/>
    <property type="molecule type" value="Genomic_DNA"/>
</dbReference>
<reference evidence="1" key="1">
    <citation type="submission" date="2018-05" db="EMBL/GenBank/DDBJ databases">
        <authorList>
            <person name="Lanie J.A."/>
            <person name="Ng W.-L."/>
            <person name="Kazmierczak K.M."/>
            <person name="Andrzejewski T.M."/>
            <person name="Davidsen T.M."/>
            <person name="Wayne K.J."/>
            <person name="Tettelin H."/>
            <person name="Glass J.I."/>
            <person name="Rusch D."/>
            <person name="Podicherti R."/>
            <person name="Tsui H.-C.T."/>
            <person name="Winkler M.E."/>
        </authorList>
    </citation>
    <scope>NUCLEOTIDE SEQUENCE</scope>
</reference>
<accession>A0A382AFE0</accession>
<dbReference type="AlphaFoldDB" id="A0A382AFE0"/>
<name>A0A382AFE0_9ZZZZ</name>
<sequence>MIAAGKSSLKKTDGSNWKTIFPMGGRRAEVFDIHQVAEGPLAY</sequence>